<dbReference type="EMBL" id="LKEA01000024">
    <property type="protein sequence ID" value="ROV99139.1"/>
    <property type="molecule type" value="Genomic_DNA"/>
</dbReference>
<feature type="region of interest" description="Disordered" evidence="1">
    <location>
        <begin position="50"/>
        <end position="82"/>
    </location>
</feature>
<organism evidence="5 6">
    <name type="scientific">Cytospora schulzeri</name>
    <dbReference type="NCBI Taxonomy" id="448051"/>
    <lineage>
        <taxon>Eukaryota</taxon>
        <taxon>Fungi</taxon>
        <taxon>Dikarya</taxon>
        <taxon>Ascomycota</taxon>
        <taxon>Pezizomycotina</taxon>
        <taxon>Sordariomycetes</taxon>
        <taxon>Sordariomycetidae</taxon>
        <taxon>Diaporthales</taxon>
        <taxon>Cytosporaceae</taxon>
        <taxon>Cytospora</taxon>
    </lineage>
</organism>
<feature type="domain" description="Glycosyltransferase 2-like" evidence="3">
    <location>
        <begin position="568"/>
        <end position="776"/>
    </location>
</feature>
<dbReference type="AlphaFoldDB" id="A0A423W710"/>
<dbReference type="InterPro" id="IPR001173">
    <property type="entry name" value="Glyco_trans_2-like"/>
</dbReference>
<evidence type="ECO:0000256" key="2">
    <source>
        <dbReference type="SAM" id="Phobius"/>
    </source>
</evidence>
<evidence type="ECO:0000259" key="4">
    <source>
        <dbReference type="Pfam" id="PF25550"/>
    </source>
</evidence>
<dbReference type="OrthoDB" id="38531at2759"/>
<feature type="transmembrane region" description="Helical" evidence="2">
    <location>
        <begin position="306"/>
        <end position="331"/>
    </location>
</feature>
<feature type="transmembrane region" description="Helical" evidence="2">
    <location>
        <begin position="343"/>
        <end position="367"/>
    </location>
</feature>
<feature type="transmembrane region" description="Helical" evidence="2">
    <location>
        <begin position="920"/>
        <end position="940"/>
    </location>
</feature>
<feature type="region of interest" description="Disordered" evidence="1">
    <location>
        <begin position="279"/>
        <end position="299"/>
    </location>
</feature>
<feature type="compositionally biased region" description="Low complexity" evidence="1">
    <location>
        <begin position="1"/>
        <end position="13"/>
    </location>
</feature>
<reference evidence="5 6" key="1">
    <citation type="submission" date="2015-09" db="EMBL/GenBank/DDBJ databases">
        <title>Host preference determinants of Valsa canker pathogens revealed by comparative genomics.</title>
        <authorList>
            <person name="Yin Z."/>
            <person name="Huang L."/>
        </authorList>
    </citation>
    <scope>NUCLEOTIDE SEQUENCE [LARGE SCALE GENOMIC DNA]</scope>
    <source>
        <strain evidence="5 6">03-1</strain>
    </source>
</reference>
<keyword evidence="6" id="KW-1185">Reference proteome</keyword>
<dbReference type="InterPro" id="IPR057688">
    <property type="entry name" value="DUF7928"/>
</dbReference>
<dbReference type="InterPro" id="IPR029044">
    <property type="entry name" value="Nucleotide-diphossugar_trans"/>
</dbReference>
<proteinExistence type="predicted"/>
<evidence type="ECO:0000256" key="1">
    <source>
        <dbReference type="SAM" id="MobiDB-lite"/>
    </source>
</evidence>
<dbReference type="STRING" id="356882.A0A423W710"/>
<feature type="transmembrane region" description="Helical" evidence="2">
    <location>
        <begin position="800"/>
        <end position="820"/>
    </location>
</feature>
<comment type="caution">
    <text evidence="5">The sequence shown here is derived from an EMBL/GenBank/DDBJ whole genome shotgun (WGS) entry which is preliminary data.</text>
</comment>
<evidence type="ECO:0000313" key="5">
    <source>
        <dbReference type="EMBL" id="ROV99139.1"/>
    </source>
</evidence>
<sequence length="949" mass="105590">MSPHLSIDSSVSSPPGPSDRPKGTVTSQTSITHHDHDPVQFQALYPPRAHFRDSQSSTPASRSRPVSVHTTESVSGNGSGNGYDDDFRFRTMVSYLANRVSANGWMPQSAITDPTQGLGVLLRQSRGNYVCCPENIYDELLFAVQRLNVGVVITMKPDMLAGIIAGLYPGQQELRLKGGSQLQILDSLASITSSGIKKFQYGAILRQEGILLVWQDEIQHILAHAQRMEDKLLTYVWGRNSGMHTPIAAPFAGASPFQSATPSESNYSMFPEKQVVTAQVHEHGEDSEEEVDNEAQERPESVNRPFMLHSAFFVGMGVCLAIVLVYGFSIGELVSECFMDGNWIRLALIAACPFLMCAGLFFFQVIFGDIWQIFGPLNGLKTNSRHYSCIKPNLHQAEALGFTPPHITIQMPVYKEGMESVIIPTVKSLQAAISYYESRGGSASIFINDDGMRAGMSEEEAQARRDFYHDNNIGWVARPKHGEDGFERKGKFKKASNMNFALNLSQKVEAYLQEAVDARCATQPGHRDSDPAMLDEQEIDDLYTICLARVLRENTNAIAGGDIRIGEFILIVDSDTRVPVDCLLYGAAEMYLSPEVAIVQHSTGVMQVANDYFENGITFFTNMVYTAIRFSIGSGEVAPFVGHNAFIRWAAVQDVGVVEDGGYIAYWSESHVSEDFDIALRMQIKGSTVRVASYHGDGFKEGVSLTIYDEIARWQKYAYGCSEMVFHPLYRWPTKGPFTPLIRTFLGSRMMLSSKISVFSYICSYFAIGVGLPMTALNYFLVGWIDDSLDHFYMPSWKVFVSLLVVFNLVGGVGLAILRYRTGERALLHSIVENFKWTPMMAIFFGGLSFHVSCALLAHLLHINMQWGATSKEKENSNFFQEVPKILKNFKALYVFVVIFTAAMIYLSHWAPRGWTITDFTAIVPMAVVLGSHALTPIVLNPSLMIFNY</sequence>
<keyword evidence="2" id="KW-0472">Membrane</keyword>
<dbReference type="Pfam" id="PF13632">
    <property type="entry name" value="Glyco_trans_2_3"/>
    <property type="match status" value="1"/>
</dbReference>
<protein>
    <submittedName>
        <fullName evidence="5">Uncharacterized protein</fullName>
    </submittedName>
</protein>
<dbReference type="PANTHER" id="PTHR35408:SF2">
    <property type="entry name" value="GLYCOSYLTRANSFERASE 2-LIKE DOMAIN-CONTAINING PROTEIN"/>
    <property type="match status" value="1"/>
</dbReference>
<dbReference type="Proteomes" id="UP000283895">
    <property type="component" value="Unassembled WGS sequence"/>
</dbReference>
<keyword evidence="2" id="KW-1133">Transmembrane helix</keyword>
<feature type="transmembrane region" description="Helical" evidence="2">
    <location>
        <begin position="758"/>
        <end position="780"/>
    </location>
</feature>
<feature type="region of interest" description="Disordered" evidence="1">
    <location>
        <begin position="1"/>
        <end position="37"/>
    </location>
</feature>
<dbReference type="SUPFAM" id="SSF53448">
    <property type="entry name" value="Nucleotide-diphospho-sugar transferases"/>
    <property type="match status" value="1"/>
</dbReference>
<feature type="transmembrane region" description="Helical" evidence="2">
    <location>
        <begin position="841"/>
        <end position="861"/>
    </location>
</feature>
<feature type="domain" description="DUF7928" evidence="4">
    <location>
        <begin position="88"/>
        <end position="242"/>
    </location>
</feature>
<evidence type="ECO:0000313" key="6">
    <source>
        <dbReference type="Proteomes" id="UP000283895"/>
    </source>
</evidence>
<keyword evidence="2" id="KW-0812">Transmembrane</keyword>
<evidence type="ECO:0000259" key="3">
    <source>
        <dbReference type="Pfam" id="PF13632"/>
    </source>
</evidence>
<name>A0A423W710_9PEZI</name>
<gene>
    <name evidence="5" type="ORF">VMCG_06686</name>
</gene>
<feature type="compositionally biased region" description="Acidic residues" evidence="1">
    <location>
        <begin position="285"/>
        <end position="294"/>
    </location>
</feature>
<dbReference type="Gene3D" id="3.90.550.10">
    <property type="entry name" value="Spore Coat Polysaccharide Biosynthesis Protein SpsA, Chain A"/>
    <property type="match status" value="1"/>
</dbReference>
<dbReference type="PANTHER" id="PTHR35408">
    <property type="entry name" value="CHROMOSOME 15, WHOLE GENOME SHOTGUN SEQUENCE"/>
    <property type="match status" value="1"/>
</dbReference>
<accession>A0A423W710</accession>
<dbReference type="Pfam" id="PF25550">
    <property type="entry name" value="DUF7928"/>
    <property type="match status" value="1"/>
</dbReference>
<feature type="transmembrane region" description="Helical" evidence="2">
    <location>
        <begin position="892"/>
        <end position="908"/>
    </location>
</feature>